<feature type="region of interest" description="Disordered" evidence="1">
    <location>
        <begin position="43"/>
        <end position="70"/>
    </location>
</feature>
<proteinExistence type="predicted"/>
<evidence type="ECO:0000256" key="2">
    <source>
        <dbReference type="SAM" id="SignalP"/>
    </source>
</evidence>
<dbReference type="InterPro" id="IPR025637">
    <property type="entry name" value="DUF4333"/>
</dbReference>
<dbReference type="RefSeq" id="WP_345171622.1">
    <property type="nucleotide sequence ID" value="NZ_BAABFQ010000003.1"/>
</dbReference>
<organism evidence="4 5">
    <name type="scientific">Nocardioides caricicola</name>
    <dbReference type="NCBI Taxonomy" id="634770"/>
    <lineage>
        <taxon>Bacteria</taxon>
        <taxon>Bacillati</taxon>
        <taxon>Actinomycetota</taxon>
        <taxon>Actinomycetes</taxon>
        <taxon>Propionibacteriales</taxon>
        <taxon>Nocardioidaceae</taxon>
        <taxon>Nocardioides</taxon>
    </lineage>
</organism>
<feature type="signal peptide" evidence="2">
    <location>
        <begin position="1"/>
        <end position="21"/>
    </location>
</feature>
<evidence type="ECO:0000313" key="5">
    <source>
        <dbReference type="Proteomes" id="UP001595956"/>
    </source>
</evidence>
<dbReference type="Pfam" id="PF14230">
    <property type="entry name" value="DUF4333"/>
    <property type="match status" value="1"/>
</dbReference>
<evidence type="ECO:0000259" key="3">
    <source>
        <dbReference type="Pfam" id="PF14230"/>
    </source>
</evidence>
<dbReference type="Proteomes" id="UP001595956">
    <property type="component" value="Unassembled WGS sequence"/>
</dbReference>
<feature type="chain" id="PRO_5045692561" evidence="2">
    <location>
        <begin position="22"/>
        <end position="174"/>
    </location>
</feature>
<evidence type="ECO:0000313" key="4">
    <source>
        <dbReference type="EMBL" id="MFC5492957.1"/>
    </source>
</evidence>
<sequence>MTTAQRVLAAALLVPALTVLGACSASVSTGGYDPDDVAKQVQEAQEDVTPDLDVTDASCPDESEPEEGDTTECTVEIDGVEAAYTVTFTEVTDDGVNFEVEPVLPIVLVATVVETFQTSIEEQGFSGVEVDCGEAGVVVQEVGSTFTCDLTADGATVEGTVTIDDADGNVSIEY</sequence>
<reference evidence="5" key="1">
    <citation type="journal article" date="2019" name="Int. J. Syst. Evol. Microbiol.">
        <title>The Global Catalogue of Microorganisms (GCM) 10K type strain sequencing project: providing services to taxonomists for standard genome sequencing and annotation.</title>
        <authorList>
            <consortium name="The Broad Institute Genomics Platform"/>
            <consortium name="The Broad Institute Genome Sequencing Center for Infectious Disease"/>
            <person name="Wu L."/>
            <person name="Ma J."/>
        </authorList>
    </citation>
    <scope>NUCLEOTIDE SEQUENCE [LARGE SCALE GENOMIC DNA]</scope>
    <source>
        <strain evidence="5">KACC 13778</strain>
    </source>
</reference>
<name>A0ABW0MZ57_9ACTN</name>
<dbReference type="EMBL" id="JBHSMD010000002">
    <property type="protein sequence ID" value="MFC5492957.1"/>
    <property type="molecule type" value="Genomic_DNA"/>
</dbReference>
<keyword evidence="5" id="KW-1185">Reference proteome</keyword>
<dbReference type="PROSITE" id="PS51257">
    <property type="entry name" value="PROKAR_LIPOPROTEIN"/>
    <property type="match status" value="1"/>
</dbReference>
<evidence type="ECO:0000256" key="1">
    <source>
        <dbReference type="SAM" id="MobiDB-lite"/>
    </source>
</evidence>
<comment type="caution">
    <text evidence="4">The sequence shown here is derived from an EMBL/GenBank/DDBJ whole genome shotgun (WGS) entry which is preliminary data.</text>
</comment>
<feature type="compositionally biased region" description="Acidic residues" evidence="1">
    <location>
        <begin position="44"/>
        <end position="70"/>
    </location>
</feature>
<accession>A0ABW0MZ57</accession>
<keyword evidence="2" id="KW-0732">Signal</keyword>
<feature type="domain" description="DUF4333" evidence="3">
    <location>
        <begin position="19"/>
        <end position="91"/>
    </location>
</feature>
<protein>
    <submittedName>
        <fullName evidence="4">DUF4333 domain-containing protein</fullName>
    </submittedName>
</protein>
<gene>
    <name evidence="4" type="ORF">ACFPKY_07590</name>
</gene>